<name>A0A5B0LYB8_PUCGR</name>
<organism evidence="1 2">
    <name type="scientific">Puccinia graminis f. sp. tritici</name>
    <dbReference type="NCBI Taxonomy" id="56615"/>
    <lineage>
        <taxon>Eukaryota</taxon>
        <taxon>Fungi</taxon>
        <taxon>Dikarya</taxon>
        <taxon>Basidiomycota</taxon>
        <taxon>Pucciniomycotina</taxon>
        <taxon>Pucciniomycetes</taxon>
        <taxon>Pucciniales</taxon>
        <taxon>Pucciniaceae</taxon>
        <taxon>Puccinia</taxon>
    </lineage>
</organism>
<dbReference type="Proteomes" id="UP000324748">
    <property type="component" value="Unassembled WGS sequence"/>
</dbReference>
<accession>A0A5B0LYB8</accession>
<proteinExistence type="predicted"/>
<evidence type="ECO:0000313" key="1">
    <source>
        <dbReference type="EMBL" id="KAA1069401.1"/>
    </source>
</evidence>
<protein>
    <submittedName>
        <fullName evidence="1">Uncharacterized protein</fullName>
    </submittedName>
</protein>
<dbReference type="AlphaFoldDB" id="A0A5B0LYB8"/>
<evidence type="ECO:0000313" key="2">
    <source>
        <dbReference type="Proteomes" id="UP000324748"/>
    </source>
</evidence>
<sequence>MRFLMSDPSNPAPHLKLRYKRILWMIAFQRRKFPPELSALNHLHLLLRCRNLNCPHLPLQDRFGMIPADKPPAKEIVGDIDSRNIISGSRQRGGDKPAELNMVAPAVDDPPEELLLLYFDVPDTLYLSETVSIKEALSSLDEHLGWKEAMAKEYHSLASKNTGTVRITSSQLPPEGFLLYYIA</sequence>
<gene>
    <name evidence="1" type="ORF">PGT21_023454</name>
</gene>
<reference evidence="1 2" key="1">
    <citation type="submission" date="2019-05" db="EMBL/GenBank/DDBJ databases">
        <title>Emergence of the Ug99 lineage of the wheat stem rust pathogen through somatic hybridization.</title>
        <authorList>
            <person name="Li F."/>
            <person name="Upadhyaya N.M."/>
            <person name="Sperschneider J."/>
            <person name="Matny O."/>
            <person name="Nguyen-Phuc H."/>
            <person name="Mago R."/>
            <person name="Raley C."/>
            <person name="Miller M.E."/>
            <person name="Silverstein K.A.T."/>
            <person name="Henningsen E."/>
            <person name="Hirsch C.D."/>
            <person name="Visser B."/>
            <person name="Pretorius Z.A."/>
            <person name="Steffenson B.J."/>
            <person name="Schwessinger B."/>
            <person name="Dodds P.N."/>
            <person name="Figueroa M."/>
        </authorList>
    </citation>
    <scope>NUCLEOTIDE SEQUENCE [LARGE SCALE GENOMIC DNA]</scope>
    <source>
        <strain evidence="1">21-0</strain>
    </source>
</reference>
<comment type="caution">
    <text evidence="1">The sequence shown here is derived from an EMBL/GenBank/DDBJ whole genome shotgun (WGS) entry which is preliminary data.</text>
</comment>
<dbReference type="EMBL" id="VSWC01000183">
    <property type="protein sequence ID" value="KAA1069401.1"/>
    <property type="molecule type" value="Genomic_DNA"/>
</dbReference>
<keyword evidence="2" id="KW-1185">Reference proteome</keyword>